<evidence type="ECO:0000256" key="3">
    <source>
        <dbReference type="SAM" id="MobiDB-lite"/>
    </source>
</evidence>
<accession>A0A810NBW5</accession>
<dbReference type="InterPro" id="IPR025110">
    <property type="entry name" value="AMP-bd_C"/>
</dbReference>
<dbReference type="Gene3D" id="3.40.50.720">
    <property type="entry name" value="NAD(P)-binding Rossmann-like Domain"/>
    <property type="match status" value="1"/>
</dbReference>
<dbReference type="RefSeq" id="WP_212817995.1">
    <property type="nucleotide sequence ID" value="NZ_AP023359.1"/>
</dbReference>
<feature type="region of interest" description="Disordered" evidence="3">
    <location>
        <begin position="638"/>
        <end position="658"/>
    </location>
</feature>
<dbReference type="CDD" id="cd05930">
    <property type="entry name" value="A_NRPS"/>
    <property type="match status" value="1"/>
</dbReference>
<evidence type="ECO:0000313" key="6">
    <source>
        <dbReference type="Proteomes" id="UP000680866"/>
    </source>
</evidence>
<gene>
    <name evidence="5" type="ORF">Prubr_58360</name>
</gene>
<evidence type="ECO:0000259" key="4">
    <source>
        <dbReference type="PROSITE" id="PS50075"/>
    </source>
</evidence>
<evidence type="ECO:0000313" key="5">
    <source>
        <dbReference type="EMBL" id="BCJ68815.1"/>
    </source>
</evidence>
<dbReference type="InterPro" id="IPR010080">
    <property type="entry name" value="Thioester_reductase-like_dom"/>
</dbReference>
<dbReference type="SUPFAM" id="SSF56801">
    <property type="entry name" value="Acetyl-CoA synthetase-like"/>
    <property type="match status" value="1"/>
</dbReference>
<keyword evidence="1" id="KW-0596">Phosphopantetheine</keyword>
<dbReference type="Gene3D" id="1.10.1200.10">
    <property type="entry name" value="ACP-like"/>
    <property type="match status" value="1"/>
</dbReference>
<dbReference type="InterPro" id="IPR010071">
    <property type="entry name" value="AA_adenyl_dom"/>
</dbReference>
<dbReference type="Gene3D" id="3.40.50.12780">
    <property type="entry name" value="N-terminal domain of ligase-like"/>
    <property type="match status" value="1"/>
</dbReference>
<dbReference type="Pfam" id="PF00550">
    <property type="entry name" value="PP-binding"/>
    <property type="match status" value="1"/>
</dbReference>
<evidence type="ECO:0000256" key="1">
    <source>
        <dbReference type="ARBA" id="ARBA00022450"/>
    </source>
</evidence>
<proteinExistence type="predicted"/>
<sequence>MDAHLPDPPYEGAPHPGIGAKREFPGHLTVLDLFEQQVATNPDRIAVRYRKSQLTFGEINNMANLYSQRLHRKGVRHGDLVPLFIADGPDFVAGLLATIKLGGAFVPIDPGWPIERLEVIFSQLAPRAVLAVPPTLGTLHALDLGDRTVVLDHEGVTPAGEPLRTFAAHRPDVPRPAPHDLIYGYFTSGSTGTPKCALNRHRGLVNRLTAMSGHFGDGRDQIVLQNSRPTFDSSMWQILWPLVTGGTVVLPDRDGILDLEGTCRTIGRYGITITDFVPSVLSALVTLIEVRPDLRAELAPLRRMLVGGEAATLPVLRRLQQLVPHLRITNTYGPTECSIGSVFHDIGPDRDPVPLGRPIPNTAAVVLDDRLRPVAPGVTGEIWIGGECVGAGYLRDPARTGQVFVPNPFPQITGPLIYRTGDLGHVTPDGLLMFGGRRDDQVKIGGVRVELAEIERALREHETVRDAVVVARGDQDSRALVAYVTLRTGEPPVDTAELLLSAGKHLPAETVPKRLTILDRMPLTPNGKVDRRALTQRADTDTGAADLPYTPPASPEEELVAAVWREVLGRDRVSVTERFADHGGTSLLTHRLGALLGVRLGRPVAIADLLTADTIRAQAQLVAGDAPARSRLDPAALARDALPDPLPTGGAPRPPDRSRRLLVTGVTGFVGAHLLADLLGRPDVAVTCLVRAPGDEAARHRLTAAMRDYGLFDALVYAEKAFADGRLRALAGDLAATGLGLPPADFDRLAEQTDGIVHAGALVNFLHDYADHRAPNVLGTRELLRLAATGRGCRVHAVSTFSALAAEQTPDAAGRFDEDQAPVPELLPSDGYSQSKYVMEQLLDNARTQGLDSVVYRLGEVWPARRTGVANPASLAQSLVYACARTGTVFPTSAVIDHLPADLISRFLAEAACGRRPGGDRVHLLRPVSLRFGDLFERLVERTGARWDSYARFHERLTDLVERHGADQRLVRVAMLLPAPEGDGDGTPSAVDTLFTDSSGRFTVRRTDDHAATGVALLTGSPLDDLTAFVEGLADEVIHR</sequence>
<dbReference type="InterPro" id="IPR000873">
    <property type="entry name" value="AMP-dep_synth/lig_dom"/>
</dbReference>
<name>A0A810NBW5_9ACTN</name>
<dbReference type="Proteomes" id="UP000680866">
    <property type="component" value="Chromosome"/>
</dbReference>
<dbReference type="InterPro" id="IPR036291">
    <property type="entry name" value="NAD(P)-bd_dom_sf"/>
</dbReference>
<dbReference type="InterPro" id="IPR036736">
    <property type="entry name" value="ACP-like_sf"/>
</dbReference>
<protein>
    <recommendedName>
        <fullName evidence="4">Carrier domain-containing protein</fullName>
    </recommendedName>
</protein>
<dbReference type="PANTHER" id="PTHR44845">
    <property type="entry name" value="CARRIER DOMAIN-CONTAINING PROTEIN"/>
    <property type="match status" value="1"/>
</dbReference>
<evidence type="ECO:0000256" key="2">
    <source>
        <dbReference type="ARBA" id="ARBA00022553"/>
    </source>
</evidence>
<dbReference type="AlphaFoldDB" id="A0A810NBW5"/>
<dbReference type="NCBIfam" id="TIGR01733">
    <property type="entry name" value="AA-adenyl-dom"/>
    <property type="match status" value="1"/>
</dbReference>
<dbReference type="Pfam" id="PF00501">
    <property type="entry name" value="AMP-binding"/>
    <property type="match status" value="1"/>
</dbReference>
<dbReference type="NCBIfam" id="TIGR01746">
    <property type="entry name" value="Thioester-redct"/>
    <property type="match status" value="1"/>
</dbReference>
<dbReference type="KEGG" id="pry:Prubr_58360"/>
<dbReference type="Gene3D" id="3.30.300.30">
    <property type="match status" value="1"/>
</dbReference>
<dbReference type="SUPFAM" id="SSF51735">
    <property type="entry name" value="NAD(P)-binding Rossmann-fold domains"/>
    <property type="match status" value="1"/>
</dbReference>
<reference evidence="5" key="1">
    <citation type="submission" date="2020-08" db="EMBL/GenBank/DDBJ databases">
        <title>Whole genome shotgun sequence of Polymorphospora rubra NBRC 101157.</title>
        <authorList>
            <person name="Komaki H."/>
            <person name="Tamura T."/>
        </authorList>
    </citation>
    <scope>NUCLEOTIDE SEQUENCE</scope>
    <source>
        <strain evidence="5">NBRC 101157</strain>
    </source>
</reference>
<feature type="domain" description="Carrier" evidence="4">
    <location>
        <begin position="551"/>
        <end position="626"/>
    </location>
</feature>
<dbReference type="PANTHER" id="PTHR44845:SF6">
    <property type="entry name" value="BETA-ALANINE-ACTIVATING ENZYME"/>
    <property type="match status" value="1"/>
</dbReference>
<dbReference type="InterPro" id="IPR013120">
    <property type="entry name" value="FAR_NAD-bd"/>
</dbReference>
<dbReference type="Pfam" id="PF07993">
    <property type="entry name" value="NAD_binding_4"/>
    <property type="match status" value="1"/>
</dbReference>
<keyword evidence="2" id="KW-0597">Phosphoprotein</keyword>
<dbReference type="InterPro" id="IPR045851">
    <property type="entry name" value="AMP-bd_C_sf"/>
</dbReference>
<dbReference type="PROSITE" id="PS50075">
    <property type="entry name" value="CARRIER"/>
    <property type="match status" value="1"/>
</dbReference>
<dbReference type="InterPro" id="IPR042099">
    <property type="entry name" value="ANL_N_sf"/>
</dbReference>
<dbReference type="EMBL" id="AP023359">
    <property type="protein sequence ID" value="BCJ68815.1"/>
    <property type="molecule type" value="Genomic_DNA"/>
</dbReference>
<organism evidence="5 6">
    <name type="scientific">Polymorphospora rubra</name>
    <dbReference type="NCBI Taxonomy" id="338584"/>
    <lineage>
        <taxon>Bacteria</taxon>
        <taxon>Bacillati</taxon>
        <taxon>Actinomycetota</taxon>
        <taxon>Actinomycetes</taxon>
        <taxon>Micromonosporales</taxon>
        <taxon>Micromonosporaceae</taxon>
        <taxon>Polymorphospora</taxon>
    </lineage>
</organism>
<dbReference type="InterPro" id="IPR009081">
    <property type="entry name" value="PP-bd_ACP"/>
</dbReference>
<dbReference type="Pfam" id="PF13193">
    <property type="entry name" value="AMP-binding_C"/>
    <property type="match status" value="1"/>
</dbReference>
<dbReference type="SUPFAM" id="SSF47336">
    <property type="entry name" value="ACP-like"/>
    <property type="match status" value="1"/>
</dbReference>
<keyword evidence="6" id="KW-1185">Reference proteome</keyword>